<dbReference type="InterPro" id="IPR011989">
    <property type="entry name" value="ARM-like"/>
</dbReference>
<evidence type="ECO:0000259" key="3">
    <source>
        <dbReference type="PROSITE" id="PS51271"/>
    </source>
</evidence>
<evidence type="ECO:0000256" key="2">
    <source>
        <dbReference type="SAM" id="MobiDB-lite"/>
    </source>
</evidence>
<protein>
    <submittedName>
        <fullName evidence="5">Wings apart-like protein homolog isoform X1</fullName>
    </submittedName>
</protein>
<dbReference type="AlphaFoldDB" id="A0A6P4Z3Y2"/>
<dbReference type="PANTHER" id="PTHR22100">
    <property type="entry name" value="WINGS APART-LIKE PROTEIN HOMOLOG"/>
    <property type="match status" value="1"/>
</dbReference>
<feature type="region of interest" description="Disordered" evidence="2">
    <location>
        <begin position="1"/>
        <end position="254"/>
    </location>
</feature>
<feature type="compositionally biased region" description="Low complexity" evidence="2">
    <location>
        <begin position="360"/>
        <end position="370"/>
    </location>
</feature>
<evidence type="ECO:0000313" key="5">
    <source>
        <dbReference type="RefSeq" id="XP_019636215.1"/>
    </source>
</evidence>
<feature type="compositionally biased region" description="Basic residues" evidence="2">
    <location>
        <begin position="593"/>
        <end position="605"/>
    </location>
</feature>
<dbReference type="Pfam" id="PF07814">
    <property type="entry name" value="WAPL"/>
    <property type="match status" value="1"/>
</dbReference>
<keyword evidence="4" id="KW-1185">Reference proteome</keyword>
<reference evidence="5" key="1">
    <citation type="submission" date="2025-08" db="UniProtKB">
        <authorList>
            <consortium name="RefSeq"/>
        </authorList>
    </citation>
    <scope>IDENTIFICATION</scope>
    <source>
        <tissue evidence="5">Gonad</tissue>
    </source>
</reference>
<feature type="compositionally biased region" description="Polar residues" evidence="2">
    <location>
        <begin position="543"/>
        <end position="565"/>
    </location>
</feature>
<dbReference type="PANTHER" id="PTHR22100:SF13">
    <property type="entry name" value="WINGS APART-LIKE PROTEIN HOMOLOG"/>
    <property type="match status" value="1"/>
</dbReference>
<dbReference type="Proteomes" id="UP000515135">
    <property type="component" value="Unplaced"/>
</dbReference>
<dbReference type="InterPro" id="IPR012502">
    <property type="entry name" value="WAPL_dom"/>
</dbReference>
<comment type="similarity">
    <text evidence="1">Belongs to the WAPL family.</text>
</comment>
<gene>
    <name evidence="5" type="primary">LOC109478835</name>
</gene>
<dbReference type="PROSITE" id="PS51271">
    <property type="entry name" value="WAPL"/>
    <property type="match status" value="1"/>
</dbReference>
<name>A0A6P4Z3Y2_BRABE</name>
<feature type="compositionally biased region" description="Polar residues" evidence="2">
    <location>
        <begin position="165"/>
        <end position="189"/>
    </location>
</feature>
<accession>A0A6P4Z3Y2</accession>
<feature type="compositionally biased region" description="Acidic residues" evidence="2">
    <location>
        <begin position="1126"/>
        <end position="1143"/>
    </location>
</feature>
<sequence length="1231" mass="134318">MPRYGVKTYSRGAKPKVEEPTSKFDQVFGGDSGKRPLAAKASSKTQKWGNTTFTAVRMTRRHNVENEQQVEHKRRRLNSDDPFSFDSSDDDHSSRRGLRTSPRKNIPAEEHSYTSLCKPAPPSMGEHSYTARSVHKPVQPKATGDHAYVSMHRPPVQSVKDDHTYLSSPQKKPTSDHAYSSIQKPSVRNASDDYSDHSYAHHVTTTSVLTPQPKAVSLSESADHSYAAHSKPVATKNAPSEHSYAASSMKSNVSKTKLKEGKVTAELLFDRAVAAVSKSNQAAQNSPKDNFDMPSSISRSKVKETPAAKVEDDPFIFASPKKNSVNSGKDAFDFSDSEDGLSSDSEKKEQGRPSWSGLTNSSSAVSSNSNWARTCVKVDSSGVGAGSSNSMTLDERWASITKSRPPVRSYTWNSSQSSDDDESPKWPGLPQTRTISGGQPRVRIVVGTARKAAPTTASTSTTSTASIPVSCVSSKVGATVASKSTVCTTQAPVASAANKSQTALKAYASRLSYAPSCDEGSLPSSSQSSTSSKLSSSQPSTSGFASLSQPSTSKGSQGLPSSQSSARDEDPFGFDEEELPSRSQPTASGEPRKPRKFYSPKKSPAKVRYNPRPWQPSTSESFDPTLMPPPPPPKDAEVYEVDDDDDDEPATAPLLLTRRTSVAQRSHHAPVTALRVPREQKELYTVVSNVKNYNDCIELGESQEFLDDIEYLLDGLKNTESAGTRCLSLISLATKCLAPIFRLHLRANSTINKVFGELQDAASDPALSLCTALLMYMLSRDRMNMDLDSTCLQLMIQLLSVDAQPAEPTGGAVQGREYNKIREKVQQLCEKTNNKHLKMNTISAGLLAMECLLTLTSKRAGDAFKEEVRKLGGLDRLADMVMGCEACLGDGEKKPDDPAMLRLRKMDRCLRVLENVTFMNTDNQGYLLNYKSAELVGAVVRALKSFTKMCEHFADDDSLPLNGQHEDDDSVLATPGTVVRSCLLALLRVLLNLTHDNEWGSTKVGEQPGLLKTALLCVLQAPQYLPAEQRFDMHVLGLGLLINLLEHSAKNRLLLTETRAPFAYDSVGTSPERRAVETTAVEALIKLFLDREAAAREAEGTTEQAEQSGEWRVTGDGLEWVSGDSKEEEEKEEEEPSSQEDEKDVLSKALHKAGKHMEDSIVSSYVALLLGCFVQESEGNVEAVRQHLPNGDFSRMVTMLKKFLSFISLTNAVGNKGDMKIAHIIDVLEEC</sequence>
<dbReference type="OrthoDB" id="78088at2759"/>
<feature type="domain" description="WAPL" evidence="3">
    <location>
        <begin position="677"/>
        <end position="1210"/>
    </location>
</feature>
<feature type="compositionally biased region" description="Acidic residues" evidence="2">
    <location>
        <begin position="638"/>
        <end position="649"/>
    </location>
</feature>
<dbReference type="RefSeq" id="XP_019636215.1">
    <property type="nucleotide sequence ID" value="XM_019780656.1"/>
</dbReference>
<feature type="compositionally biased region" description="Low complexity" evidence="2">
    <location>
        <begin position="521"/>
        <end position="542"/>
    </location>
</feature>
<feature type="compositionally biased region" description="Polar residues" evidence="2">
    <location>
        <begin position="42"/>
        <end position="54"/>
    </location>
</feature>
<dbReference type="Gene3D" id="1.25.10.10">
    <property type="entry name" value="Leucine-rich Repeat Variant"/>
    <property type="match status" value="1"/>
</dbReference>
<feature type="compositionally biased region" description="Polar residues" evidence="2">
    <location>
        <begin position="277"/>
        <end position="299"/>
    </location>
</feature>
<feature type="region of interest" description="Disordered" evidence="2">
    <location>
        <begin position="277"/>
        <end position="442"/>
    </location>
</feature>
<feature type="compositionally biased region" description="Polar residues" evidence="2">
    <location>
        <begin position="237"/>
        <end position="254"/>
    </location>
</feature>
<dbReference type="KEGG" id="bbel:109478835"/>
<proteinExistence type="inferred from homology"/>
<evidence type="ECO:0000256" key="1">
    <source>
        <dbReference type="ARBA" id="ARBA00006854"/>
    </source>
</evidence>
<feature type="compositionally biased region" description="Basic and acidic residues" evidence="2">
    <location>
        <begin position="62"/>
        <end position="71"/>
    </location>
</feature>
<feature type="compositionally biased region" description="Basic and acidic residues" evidence="2">
    <location>
        <begin position="190"/>
        <end position="199"/>
    </location>
</feature>
<feature type="region of interest" description="Disordered" evidence="2">
    <location>
        <begin position="514"/>
        <end position="650"/>
    </location>
</feature>
<feature type="region of interest" description="Disordered" evidence="2">
    <location>
        <begin position="1116"/>
        <end position="1145"/>
    </location>
</feature>
<feature type="compositionally biased region" description="Basic and acidic residues" evidence="2">
    <location>
        <begin position="301"/>
        <end position="312"/>
    </location>
</feature>
<evidence type="ECO:0000313" key="4">
    <source>
        <dbReference type="Proteomes" id="UP000515135"/>
    </source>
</evidence>
<dbReference type="GeneID" id="109478835"/>
<dbReference type="InterPro" id="IPR022771">
    <property type="entry name" value="WAPL_C"/>
</dbReference>
<organism evidence="4 5">
    <name type="scientific">Branchiostoma belcheri</name>
    <name type="common">Amphioxus</name>
    <dbReference type="NCBI Taxonomy" id="7741"/>
    <lineage>
        <taxon>Eukaryota</taxon>
        <taxon>Metazoa</taxon>
        <taxon>Chordata</taxon>
        <taxon>Cephalochordata</taxon>
        <taxon>Leptocardii</taxon>
        <taxon>Amphioxiformes</taxon>
        <taxon>Branchiostomatidae</taxon>
        <taxon>Branchiostoma</taxon>
    </lineage>
</organism>
<dbReference type="InterPro" id="IPR039874">
    <property type="entry name" value="WAPL"/>
</dbReference>